<proteinExistence type="predicted"/>
<name>A0A9N7UE32_PLEPL</name>
<feature type="compositionally biased region" description="Basic and acidic residues" evidence="1">
    <location>
        <begin position="89"/>
        <end position="104"/>
    </location>
</feature>
<organism evidence="2 3">
    <name type="scientific">Pleuronectes platessa</name>
    <name type="common">European plaice</name>
    <dbReference type="NCBI Taxonomy" id="8262"/>
    <lineage>
        <taxon>Eukaryota</taxon>
        <taxon>Metazoa</taxon>
        <taxon>Chordata</taxon>
        <taxon>Craniata</taxon>
        <taxon>Vertebrata</taxon>
        <taxon>Euteleostomi</taxon>
        <taxon>Actinopterygii</taxon>
        <taxon>Neopterygii</taxon>
        <taxon>Teleostei</taxon>
        <taxon>Neoteleostei</taxon>
        <taxon>Acanthomorphata</taxon>
        <taxon>Carangaria</taxon>
        <taxon>Pleuronectiformes</taxon>
        <taxon>Pleuronectoidei</taxon>
        <taxon>Pleuronectidae</taxon>
        <taxon>Pleuronectes</taxon>
    </lineage>
</organism>
<feature type="region of interest" description="Disordered" evidence="1">
    <location>
        <begin position="87"/>
        <end position="133"/>
    </location>
</feature>
<evidence type="ECO:0000256" key="1">
    <source>
        <dbReference type="SAM" id="MobiDB-lite"/>
    </source>
</evidence>
<comment type="caution">
    <text evidence="2">The sequence shown here is derived from an EMBL/GenBank/DDBJ whole genome shotgun (WGS) entry which is preliminary data.</text>
</comment>
<dbReference type="EMBL" id="CADEAL010001209">
    <property type="protein sequence ID" value="CAB1430163.1"/>
    <property type="molecule type" value="Genomic_DNA"/>
</dbReference>
<accession>A0A9N7UE32</accession>
<dbReference type="AlphaFoldDB" id="A0A9N7UE32"/>
<dbReference type="Proteomes" id="UP001153269">
    <property type="component" value="Unassembled WGS sequence"/>
</dbReference>
<evidence type="ECO:0000313" key="3">
    <source>
        <dbReference type="Proteomes" id="UP001153269"/>
    </source>
</evidence>
<keyword evidence="3" id="KW-1185">Reference proteome</keyword>
<sequence length="171" mass="18890">MKKQQKMVRSRKLKSTDDESTDLNIHTIFKLKSMKMQRSLFLAAEFVSVTCLKLHHHSLSLVTYPADLTSTQSDIIVVFPGRLAGGSQEDLRRKSGRSQEDLRRKSGGSQEEVRRISGGSLEDLRRKSGGSQEALRISGGSLEDLWRISGGILEDLRRKSGASDSASASAE</sequence>
<protein>
    <submittedName>
        <fullName evidence="2">Uncharacterized protein</fullName>
    </submittedName>
</protein>
<evidence type="ECO:0000313" key="2">
    <source>
        <dbReference type="EMBL" id="CAB1430163.1"/>
    </source>
</evidence>
<gene>
    <name evidence="2" type="ORF">PLEPLA_LOCUS18145</name>
</gene>
<reference evidence="2" key="1">
    <citation type="submission" date="2020-03" db="EMBL/GenBank/DDBJ databases">
        <authorList>
            <person name="Weist P."/>
        </authorList>
    </citation>
    <scope>NUCLEOTIDE SEQUENCE</scope>
</reference>